<evidence type="ECO:0000313" key="2">
    <source>
        <dbReference type="EMBL" id="KXG44269.1"/>
    </source>
</evidence>
<dbReference type="Gene3D" id="3.40.1410.10">
    <property type="entry name" value="Chorismate lyase-like"/>
    <property type="match status" value="1"/>
</dbReference>
<gene>
    <name evidence="2" type="ORF">U473_09830</name>
</gene>
<feature type="domain" description="UbiC transcription regulator-associated" evidence="1">
    <location>
        <begin position="3"/>
        <end position="70"/>
    </location>
</feature>
<proteinExistence type="predicted"/>
<evidence type="ECO:0000313" key="3">
    <source>
        <dbReference type="Proteomes" id="UP000070352"/>
    </source>
</evidence>
<dbReference type="STRING" id="1413211.U473_09830"/>
<dbReference type="EMBL" id="LSKU01000001">
    <property type="protein sequence ID" value="KXG44269.1"/>
    <property type="molecule type" value="Genomic_DNA"/>
</dbReference>
<evidence type="ECO:0000259" key="1">
    <source>
        <dbReference type="Pfam" id="PF07702"/>
    </source>
</evidence>
<dbReference type="GO" id="GO:0006355">
    <property type="term" value="P:regulation of DNA-templated transcription"/>
    <property type="evidence" value="ECO:0007669"/>
    <property type="project" value="InterPro"/>
</dbReference>
<dbReference type="AlphaFoldDB" id="A0A135L5T3"/>
<dbReference type="GO" id="GO:0003677">
    <property type="term" value="F:DNA binding"/>
    <property type="evidence" value="ECO:0007669"/>
    <property type="project" value="InterPro"/>
</dbReference>
<accession>A0A135L5T3</accession>
<reference evidence="2 3" key="1">
    <citation type="submission" date="2016-02" db="EMBL/GenBank/DDBJ databases">
        <title>Draft Genome for Tepidibacillus decaturensis nov. sp. Strain Z9, an Anaerobic, Moderately Thermophilic and Heterotrophic Bacterium from Deep Subsurface of the Illinois Basin, USA.</title>
        <authorList>
            <person name="Dong Y."/>
            <person name="Chang J.Y."/>
            <person name="Sanford R."/>
            <person name="Fouke B.W."/>
        </authorList>
    </citation>
    <scope>NUCLEOTIDE SEQUENCE [LARGE SCALE GENOMIC DNA]</scope>
    <source>
        <strain evidence="2 3">Z9</strain>
    </source>
</reference>
<dbReference type="Pfam" id="PF07702">
    <property type="entry name" value="UTRA"/>
    <property type="match status" value="1"/>
</dbReference>
<name>A0A135L5T3_9BACI</name>
<dbReference type="SUPFAM" id="SSF64288">
    <property type="entry name" value="Chorismate lyase-like"/>
    <property type="match status" value="1"/>
</dbReference>
<sequence length="97" mass="11415">MDLYDILTERFNVNFTKAVESFQPVNTRKHEAELLEYKENHPSMMIERITYDKIGIIEYTVGIARGDRFKYRVVLNVFILNNMNINSESRGENIPSI</sequence>
<protein>
    <recommendedName>
        <fullName evidence="1">UbiC transcription regulator-associated domain-containing protein</fullName>
    </recommendedName>
</protein>
<organism evidence="2 3">
    <name type="scientific">Tepidibacillus decaturensis</name>
    <dbReference type="NCBI Taxonomy" id="1413211"/>
    <lineage>
        <taxon>Bacteria</taxon>
        <taxon>Bacillati</taxon>
        <taxon>Bacillota</taxon>
        <taxon>Bacilli</taxon>
        <taxon>Bacillales</taxon>
        <taxon>Bacillaceae</taxon>
        <taxon>Tepidibacillus</taxon>
    </lineage>
</organism>
<dbReference type="InterPro" id="IPR011663">
    <property type="entry name" value="UTRA"/>
</dbReference>
<comment type="caution">
    <text evidence="2">The sequence shown here is derived from an EMBL/GenBank/DDBJ whole genome shotgun (WGS) entry which is preliminary data.</text>
</comment>
<dbReference type="InterPro" id="IPR028978">
    <property type="entry name" value="Chorismate_lyase_/UTRA_dom_sf"/>
</dbReference>
<dbReference type="Proteomes" id="UP000070352">
    <property type="component" value="Unassembled WGS sequence"/>
</dbReference>
<dbReference type="OrthoDB" id="457376at2"/>
<dbReference type="RefSeq" id="WP_068725789.1">
    <property type="nucleotide sequence ID" value="NZ_LSKU01000001.1"/>
</dbReference>
<keyword evidence="3" id="KW-1185">Reference proteome</keyword>